<reference evidence="1" key="1">
    <citation type="submission" date="2013-08" db="EMBL/GenBank/DDBJ databases">
        <authorList>
            <person name="Mendez C."/>
            <person name="Richter M."/>
            <person name="Ferrer M."/>
            <person name="Sanchez J."/>
        </authorList>
    </citation>
    <scope>NUCLEOTIDE SEQUENCE</scope>
</reference>
<comment type="caution">
    <text evidence="1">The sequence shown here is derived from an EMBL/GenBank/DDBJ whole genome shotgun (WGS) entry which is preliminary data.</text>
</comment>
<dbReference type="PANTHER" id="PTHR37292:SF2">
    <property type="entry name" value="DUF262 DOMAIN-CONTAINING PROTEIN"/>
    <property type="match status" value="1"/>
</dbReference>
<dbReference type="PANTHER" id="PTHR37292">
    <property type="entry name" value="VNG6097C"/>
    <property type="match status" value="1"/>
</dbReference>
<dbReference type="AlphaFoldDB" id="T1AQP5"/>
<proteinExistence type="predicted"/>
<evidence type="ECO:0000313" key="1">
    <source>
        <dbReference type="EMBL" id="EQD58868.1"/>
    </source>
</evidence>
<gene>
    <name evidence="1" type="ORF">B2A_04206</name>
</gene>
<protein>
    <submittedName>
        <fullName evidence="1">Uncharacterized protein</fullName>
    </submittedName>
</protein>
<feature type="non-terminal residue" evidence="1">
    <location>
        <position position="1"/>
    </location>
</feature>
<name>T1AQP5_9ZZZZ</name>
<sequence length="89" mass="9907">DQGYETGEINEIANMAFITGQTNRRISNKEATGYLADIVAKQGVAALSSQCVPTDPALWATDRYREFLQLRRAQLAERMNAFIQEKAGL</sequence>
<dbReference type="EMBL" id="AUZZ01002810">
    <property type="protein sequence ID" value="EQD58868.1"/>
    <property type="molecule type" value="Genomic_DNA"/>
</dbReference>
<reference evidence="1" key="2">
    <citation type="journal article" date="2014" name="ISME J.">
        <title>Microbial stratification in low pH oxic and suboxic macroscopic growths along an acid mine drainage.</title>
        <authorList>
            <person name="Mendez-Garcia C."/>
            <person name="Mesa V."/>
            <person name="Sprenger R.R."/>
            <person name="Richter M."/>
            <person name="Diez M.S."/>
            <person name="Solano J."/>
            <person name="Bargiela R."/>
            <person name="Golyshina O.V."/>
            <person name="Manteca A."/>
            <person name="Ramos J.L."/>
            <person name="Gallego J.R."/>
            <person name="Llorente I."/>
            <person name="Martins Dos Santos V.A."/>
            <person name="Jensen O.N."/>
            <person name="Pelaez A.I."/>
            <person name="Sanchez J."/>
            <person name="Ferrer M."/>
        </authorList>
    </citation>
    <scope>NUCLEOTIDE SEQUENCE</scope>
</reference>
<organism evidence="1">
    <name type="scientific">mine drainage metagenome</name>
    <dbReference type="NCBI Taxonomy" id="410659"/>
    <lineage>
        <taxon>unclassified sequences</taxon>
        <taxon>metagenomes</taxon>
        <taxon>ecological metagenomes</taxon>
    </lineage>
</organism>
<accession>T1AQP5</accession>